<feature type="binding site" evidence="5">
    <location>
        <position position="268"/>
    </location>
    <ligand>
        <name>NAD(+)</name>
        <dbReference type="ChEBI" id="CHEBI:57540"/>
    </ligand>
</feature>
<protein>
    <submittedName>
        <fullName evidence="9">Pyridine nucleotide-disulphide oxidoreductase dimerisation protein</fullName>
    </submittedName>
</protein>
<keyword evidence="5" id="KW-0520">NAD</keyword>
<evidence type="ECO:0000313" key="9">
    <source>
        <dbReference type="EMBL" id="CDH45393.1"/>
    </source>
</evidence>
<dbReference type="RefSeq" id="WP_081756314.1">
    <property type="nucleotide sequence ID" value="NZ_CBTK010000148.1"/>
</dbReference>
<dbReference type="InterPro" id="IPR036188">
    <property type="entry name" value="FAD/NAD-bd_sf"/>
</dbReference>
<evidence type="ECO:0000256" key="5">
    <source>
        <dbReference type="PIRSR" id="PIRSR000350-3"/>
    </source>
</evidence>
<comment type="similarity">
    <text evidence="1">Belongs to the class-I pyridine nucleotide-disulfide oxidoreductase family.</text>
</comment>
<dbReference type="InterPro" id="IPR016156">
    <property type="entry name" value="FAD/NAD-linked_Rdtase_dimer_sf"/>
</dbReference>
<proteinExistence type="inferred from homology"/>
<feature type="domain" description="FAD/NAD(P)-binding" evidence="8">
    <location>
        <begin position="7"/>
        <end position="325"/>
    </location>
</feature>
<dbReference type="AlphaFoldDB" id="A0A7U7J3P3"/>
<dbReference type="Proteomes" id="UP000019184">
    <property type="component" value="Unassembled WGS sequence"/>
</dbReference>
<dbReference type="Pfam" id="PF02852">
    <property type="entry name" value="Pyr_redox_dim"/>
    <property type="match status" value="1"/>
</dbReference>
<feature type="binding site" evidence="5">
    <location>
        <begin position="178"/>
        <end position="185"/>
    </location>
    <ligand>
        <name>NAD(+)</name>
        <dbReference type="ChEBI" id="CHEBI:57540"/>
    </ligand>
</feature>
<sequence length="453" mass="48606">MTPLQVEVAIIGAGTAGMGAYRAARKHTDSVLLIEGGAYGTTCARVGCMPSKLLIAAAEAAHQARHAEPFGVKVTGVIVDGVAVMARVASERNRFVGFVLESVEAIPQGDRLKAKVHFQDANILVTEQGRSIHAQRVVIATGSIPILPPLLKGLSAHLLTNENIFDLPTLPKSLAVFGPGVLGMELGQAMSRLGVSVKMFGVGGGIVGIHDSAIREYANKVFNEEFYLDASAQVESVKESATGIDVHYLNRDGSWQTEPFDYVLAATGRAPDVAGLALKNTGIPLNERGVPSFDRYTGQCGNSPIFIAGDASNEIPLLHEAADQGRIAGDNAGRYPDIRSGLRRTPLAVVFTDPQVVSVGFNLEQLHQHFTDRFATGLVSFEDQGRSRVMLRNKGMLKVYAEQGSGLFLGAEMFGPAAEHIGHLLGWAAQNRMTVSQMLEMPFYHPVLTTYQF</sequence>
<dbReference type="GO" id="GO:0050660">
    <property type="term" value="F:flavin adenine dinucleotide binding"/>
    <property type="evidence" value="ECO:0007669"/>
    <property type="project" value="TreeGrafter"/>
</dbReference>
<dbReference type="PANTHER" id="PTHR43014:SF4">
    <property type="entry name" value="PYRIDINE NUCLEOTIDE-DISULFIDE OXIDOREDUCTASE RCLA-RELATED"/>
    <property type="match status" value="1"/>
</dbReference>
<dbReference type="PRINTS" id="PR00368">
    <property type="entry name" value="FADPNR"/>
</dbReference>
<keyword evidence="10" id="KW-1185">Reference proteome</keyword>
<evidence type="ECO:0000256" key="6">
    <source>
        <dbReference type="PIRSR" id="PIRSR000350-4"/>
    </source>
</evidence>
<gene>
    <name evidence="9" type="ORF">BN874_2310001</name>
</gene>
<dbReference type="InterPro" id="IPR004099">
    <property type="entry name" value="Pyr_nucl-diS_OxRdtase_dimer"/>
</dbReference>
<dbReference type="InterPro" id="IPR023753">
    <property type="entry name" value="FAD/NAD-binding_dom"/>
</dbReference>
<feature type="binding site" evidence="5">
    <location>
        <position position="310"/>
    </location>
    <ligand>
        <name>FAD</name>
        <dbReference type="ChEBI" id="CHEBI:57692"/>
    </ligand>
</feature>
<dbReference type="SUPFAM" id="SSF51905">
    <property type="entry name" value="FAD/NAD(P)-binding domain"/>
    <property type="match status" value="1"/>
</dbReference>
<dbReference type="InterPro" id="IPR001100">
    <property type="entry name" value="Pyr_nuc-diS_OxRdtase"/>
</dbReference>
<evidence type="ECO:0000259" key="8">
    <source>
        <dbReference type="Pfam" id="PF07992"/>
    </source>
</evidence>
<dbReference type="OrthoDB" id="9800167at2"/>
<dbReference type="EMBL" id="CBTK010000148">
    <property type="protein sequence ID" value="CDH45393.1"/>
    <property type="molecule type" value="Genomic_DNA"/>
</dbReference>
<dbReference type="NCBIfam" id="NF004939">
    <property type="entry name" value="PRK06292.1-1"/>
    <property type="match status" value="1"/>
</dbReference>
<evidence type="ECO:0000256" key="4">
    <source>
        <dbReference type="PIRSR" id="PIRSR000350-2"/>
    </source>
</evidence>
<feature type="disulfide bond" description="Redox-active" evidence="6">
    <location>
        <begin position="43"/>
        <end position="48"/>
    </location>
</feature>
<feature type="active site" description="Proton acceptor" evidence="4">
    <location>
        <position position="445"/>
    </location>
</feature>
<keyword evidence="3 5" id="KW-0274">FAD</keyword>
<comment type="caution">
    <text evidence="9">The sequence shown here is derived from an EMBL/GenBank/DDBJ whole genome shotgun (WGS) entry which is preliminary data.</text>
</comment>
<dbReference type="Gene3D" id="3.30.390.30">
    <property type="match status" value="1"/>
</dbReference>
<dbReference type="Gene3D" id="3.50.50.60">
    <property type="entry name" value="FAD/NAD(P)-binding domain"/>
    <property type="match status" value="2"/>
</dbReference>
<keyword evidence="2" id="KW-0285">Flavoprotein</keyword>
<name>A0A7U7J3P3_9GAMM</name>
<feature type="binding site" evidence="5">
    <location>
        <begin position="141"/>
        <end position="143"/>
    </location>
    <ligand>
        <name>FAD</name>
        <dbReference type="ChEBI" id="CHEBI:57692"/>
    </ligand>
</feature>
<feature type="binding site" evidence="5">
    <location>
        <position position="52"/>
    </location>
    <ligand>
        <name>FAD</name>
        <dbReference type="ChEBI" id="CHEBI:57692"/>
    </ligand>
</feature>
<evidence type="ECO:0000259" key="7">
    <source>
        <dbReference type="Pfam" id="PF02852"/>
    </source>
</evidence>
<dbReference type="PRINTS" id="PR00411">
    <property type="entry name" value="PNDRDTASEI"/>
</dbReference>
<keyword evidence="5" id="KW-0547">Nucleotide-binding</keyword>
<accession>A0A7U7J3P3</accession>
<dbReference type="Gene3D" id="1.10.287.990">
    <property type="entry name" value="Fe,Mn superoxide dismutase (SOD) domain"/>
    <property type="match status" value="1"/>
</dbReference>
<feature type="domain" description="Pyridine nucleotide-disulphide oxidoreductase dimerisation" evidence="7">
    <location>
        <begin position="348"/>
        <end position="449"/>
    </location>
</feature>
<dbReference type="Pfam" id="PF07992">
    <property type="entry name" value="Pyr_redox_2"/>
    <property type="match status" value="1"/>
</dbReference>
<comment type="cofactor">
    <cofactor evidence="5">
        <name>FAD</name>
        <dbReference type="ChEBI" id="CHEBI:57692"/>
    </cofactor>
    <text evidence="5">Binds 1 FAD per subunit.</text>
</comment>
<evidence type="ECO:0000256" key="3">
    <source>
        <dbReference type="ARBA" id="ARBA00022827"/>
    </source>
</evidence>
<dbReference type="PIRSF" id="PIRSF000350">
    <property type="entry name" value="Mercury_reductase_MerA"/>
    <property type="match status" value="1"/>
</dbReference>
<organism evidence="9 10">
    <name type="scientific">Candidatus Contendobacter odensis Run_B_J11</name>
    <dbReference type="NCBI Taxonomy" id="1400861"/>
    <lineage>
        <taxon>Bacteria</taxon>
        <taxon>Pseudomonadati</taxon>
        <taxon>Pseudomonadota</taxon>
        <taxon>Gammaproteobacteria</taxon>
        <taxon>Candidatus Competibacteraceae</taxon>
        <taxon>Candidatus Contendibacter</taxon>
    </lineage>
</organism>
<evidence type="ECO:0000256" key="2">
    <source>
        <dbReference type="ARBA" id="ARBA00022630"/>
    </source>
</evidence>
<evidence type="ECO:0000313" key="10">
    <source>
        <dbReference type="Proteomes" id="UP000019184"/>
    </source>
</evidence>
<dbReference type="GO" id="GO:0003955">
    <property type="term" value="F:NAD(P)H dehydrogenase (quinone) activity"/>
    <property type="evidence" value="ECO:0007669"/>
    <property type="project" value="TreeGrafter"/>
</dbReference>
<dbReference type="PANTHER" id="PTHR43014">
    <property type="entry name" value="MERCURIC REDUCTASE"/>
    <property type="match status" value="1"/>
</dbReference>
<dbReference type="InterPro" id="IPR036324">
    <property type="entry name" value="Mn/Fe_SOD_N_sf"/>
</dbReference>
<reference evidence="9 10" key="1">
    <citation type="journal article" date="2014" name="ISME J.">
        <title>Candidatus Competibacter-lineage genomes retrieved from metagenomes reveal functional metabolic diversity.</title>
        <authorList>
            <person name="McIlroy S.J."/>
            <person name="Albertsen M."/>
            <person name="Andresen E.K."/>
            <person name="Saunders A.M."/>
            <person name="Kristiansen R."/>
            <person name="Stokholm-Bjerregaard M."/>
            <person name="Nielsen K.L."/>
            <person name="Nielsen P.H."/>
        </authorList>
    </citation>
    <scope>NUCLEOTIDE SEQUENCE [LARGE SCALE GENOMIC DNA]</scope>
    <source>
        <strain evidence="9 10">Run_B_J11</strain>
    </source>
</reference>
<dbReference type="SUPFAM" id="SSF55424">
    <property type="entry name" value="FAD/NAD-linked reductases, dimerisation (C-terminal) domain"/>
    <property type="match status" value="1"/>
</dbReference>
<evidence type="ECO:0000256" key="1">
    <source>
        <dbReference type="ARBA" id="ARBA00007532"/>
    </source>
</evidence>